<proteinExistence type="predicted"/>
<dbReference type="AlphaFoldDB" id="A0A0S6VUP2"/>
<dbReference type="HOGENOM" id="CLU_737051_0_0_0"/>
<dbReference type="Gene3D" id="3.40.50.150">
    <property type="entry name" value="Vaccinia Virus protein VP39"/>
    <property type="match status" value="1"/>
</dbReference>
<evidence type="ECO:0000313" key="2">
    <source>
        <dbReference type="Proteomes" id="UP000030700"/>
    </source>
</evidence>
<dbReference type="Proteomes" id="UP000030700">
    <property type="component" value="Unassembled WGS sequence"/>
</dbReference>
<gene>
    <name evidence="1" type="ORF">U14_00610</name>
</gene>
<dbReference type="InterPro" id="IPR029063">
    <property type="entry name" value="SAM-dependent_MTases_sf"/>
</dbReference>
<organism evidence="1">
    <name type="scientific">Candidatus Moduliflexus flocculans</name>
    <dbReference type="NCBI Taxonomy" id="1499966"/>
    <lineage>
        <taxon>Bacteria</taxon>
        <taxon>Candidatus Moduliflexota</taxon>
        <taxon>Candidatus Moduliflexia</taxon>
        <taxon>Candidatus Moduliflexales</taxon>
        <taxon>Candidatus Moduliflexaceae</taxon>
    </lineage>
</organism>
<accession>A0A0S6VUP2</accession>
<dbReference type="STRING" id="1499966.U14_00610"/>
<sequence length="383" mass="44153">MNHSETTPEARDVAPYLREIEVVAQRGHKDPSTENLLLALVNTHHNRPDIFERFATLLLQLAQQQQLEITPRAFRLSLLTAIKLYLRKSLIKEYESFSIASWQQVVRNCLSEYDEEFLYSCLRDVSTVKIYRYIALQLVGGILKHSNVMPPQGVCILDGGCSINIGLKCLNNLDIFRSVQLSQELVMVFGGNVPDFPIKCALGIDKYPPDLERTLASLFPSEVKRWENLYTRLYYLDKSRIRYQQQDFLFLERNEEFRSQFDIIFLSSLLRRLSPHQVADALRQAHYATTPHSFVVINEQMAEETIEGGGNYATFILPKTLLERVVLQAGQEIKLYDLLNMAYQVFVYPDENCQSVHAGSNFHDFVREYSWLSAERNAGKGKK</sequence>
<protein>
    <submittedName>
        <fullName evidence="1">Uncharacterized protein</fullName>
    </submittedName>
</protein>
<evidence type="ECO:0000313" key="1">
    <source>
        <dbReference type="EMBL" id="GAK49388.1"/>
    </source>
</evidence>
<keyword evidence="2" id="KW-1185">Reference proteome</keyword>
<name>A0A0S6VUP2_9BACT</name>
<reference evidence="1" key="1">
    <citation type="journal article" date="2015" name="PeerJ">
        <title>First genomic representation of candidate bacterial phylum KSB3 points to enhanced environmental sensing as a trigger of wastewater bulking.</title>
        <authorList>
            <person name="Sekiguchi Y."/>
            <person name="Ohashi A."/>
            <person name="Parks D.H."/>
            <person name="Yamauchi T."/>
            <person name="Tyson G.W."/>
            <person name="Hugenholtz P."/>
        </authorList>
    </citation>
    <scope>NUCLEOTIDE SEQUENCE [LARGE SCALE GENOMIC DNA]</scope>
</reference>
<dbReference type="EMBL" id="DF820455">
    <property type="protein sequence ID" value="GAK49388.1"/>
    <property type="molecule type" value="Genomic_DNA"/>
</dbReference>